<accession>A0AA36M641</accession>
<keyword evidence="1" id="KW-0732">Signal</keyword>
<keyword evidence="3" id="KW-1185">Reference proteome</keyword>
<sequence>MIQFLVLCLATLVIAEIPFPEPPSLESFDSEPAQNMPEVDVKIIPTHIDIAKLREAYAKVSAGERFLPGPSRLPFEFFEQRRKRK</sequence>
<feature type="signal peptide" evidence="1">
    <location>
        <begin position="1"/>
        <end position="15"/>
    </location>
</feature>
<reference evidence="2" key="1">
    <citation type="submission" date="2023-07" db="EMBL/GenBank/DDBJ databases">
        <authorList>
            <consortium name="CYATHOMIX"/>
        </authorList>
    </citation>
    <scope>NUCLEOTIDE SEQUENCE</scope>
    <source>
        <strain evidence="2">N/A</strain>
    </source>
</reference>
<name>A0AA36M641_CYLNA</name>
<evidence type="ECO:0000256" key="1">
    <source>
        <dbReference type="SAM" id="SignalP"/>
    </source>
</evidence>
<feature type="chain" id="PRO_5041220635" evidence="1">
    <location>
        <begin position="16"/>
        <end position="85"/>
    </location>
</feature>
<dbReference type="AlphaFoldDB" id="A0AA36M641"/>
<protein>
    <submittedName>
        <fullName evidence="2">Uncharacterized protein</fullName>
    </submittedName>
</protein>
<organism evidence="2 3">
    <name type="scientific">Cylicocyclus nassatus</name>
    <name type="common">Nematode worm</name>
    <dbReference type="NCBI Taxonomy" id="53992"/>
    <lineage>
        <taxon>Eukaryota</taxon>
        <taxon>Metazoa</taxon>
        <taxon>Ecdysozoa</taxon>
        <taxon>Nematoda</taxon>
        <taxon>Chromadorea</taxon>
        <taxon>Rhabditida</taxon>
        <taxon>Rhabditina</taxon>
        <taxon>Rhabditomorpha</taxon>
        <taxon>Strongyloidea</taxon>
        <taxon>Strongylidae</taxon>
        <taxon>Cylicocyclus</taxon>
    </lineage>
</organism>
<evidence type="ECO:0000313" key="2">
    <source>
        <dbReference type="EMBL" id="CAJ0600469.1"/>
    </source>
</evidence>
<evidence type="ECO:0000313" key="3">
    <source>
        <dbReference type="Proteomes" id="UP001176961"/>
    </source>
</evidence>
<dbReference type="Proteomes" id="UP001176961">
    <property type="component" value="Unassembled WGS sequence"/>
</dbReference>
<proteinExistence type="predicted"/>
<comment type="caution">
    <text evidence="2">The sequence shown here is derived from an EMBL/GenBank/DDBJ whole genome shotgun (WGS) entry which is preliminary data.</text>
</comment>
<gene>
    <name evidence="2" type="ORF">CYNAS_LOCUS12452</name>
</gene>
<dbReference type="EMBL" id="CATQJL010000223">
    <property type="protein sequence ID" value="CAJ0600469.1"/>
    <property type="molecule type" value="Genomic_DNA"/>
</dbReference>